<organism evidence="1 2">
    <name type="scientific">Muriicola marianensis</name>
    <dbReference type="NCBI Taxonomy" id="1324801"/>
    <lineage>
        <taxon>Bacteria</taxon>
        <taxon>Pseudomonadati</taxon>
        <taxon>Bacteroidota</taxon>
        <taxon>Flavobacteriia</taxon>
        <taxon>Flavobacteriales</taxon>
        <taxon>Flavobacteriaceae</taxon>
        <taxon>Muriicola</taxon>
    </lineage>
</organism>
<name>A0ABQ1QUK0_9FLAO</name>
<dbReference type="Proteomes" id="UP000625780">
    <property type="component" value="Unassembled WGS sequence"/>
</dbReference>
<accession>A0ABQ1QUK0</accession>
<reference evidence="2" key="1">
    <citation type="journal article" date="2019" name="Int. J. Syst. Evol. Microbiol.">
        <title>The Global Catalogue of Microorganisms (GCM) 10K type strain sequencing project: providing services to taxonomists for standard genome sequencing and annotation.</title>
        <authorList>
            <consortium name="The Broad Institute Genomics Platform"/>
            <consortium name="The Broad Institute Genome Sequencing Center for Infectious Disease"/>
            <person name="Wu L."/>
            <person name="Ma J."/>
        </authorList>
    </citation>
    <scope>NUCLEOTIDE SEQUENCE [LARGE SCALE GENOMIC DNA]</scope>
    <source>
        <strain evidence="2">CGMCC 1.12606</strain>
    </source>
</reference>
<comment type="caution">
    <text evidence="1">The sequence shown here is derived from an EMBL/GenBank/DDBJ whole genome shotgun (WGS) entry which is preliminary data.</text>
</comment>
<proteinExistence type="predicted"/>
<keyword evidence="2" id="KW-1185">Reference proteome</keyword>
<sequence>MPIVVVLTAGGKNGKRTGMKYDIAVNDAAENQKKVNPEYEYFQQEIQQPALVSERPEGS</sequence>
<gene>
    <name evidence="1" type="ORF">GCM10011361_09480</name>
</gene>
<dbReference type="EMBL" id="BMFH01000001">
    <property type="protein sequence ID" value="GGD44626.1"/>
    <property type="molecule type" value="Genomic_DNA"/>
</dbReference>
<evidence type="ECO:0000313" key="2">
    <source>
        <dbReference type="Proteomes" id="UP000625780"/>
    </source>
</evidence>
<evidence type="ECO:0000313" key="1">
    <source>
        <dbReference type="EMBL" id="GGD44626.1"/>
    </source>
</evidence>
<protein>
    <submittedName>
        <fullName evidence="1">Uncharacterized protein</fullName>
    </submittedName>
</protein>